<keyword evidence="1" id="KW-0963">Cytoplasm</keyword>
<feature type="non-terminal residue" evidence="6">
    <location>
        <position position="1"/>
    </location>
</feature>
<evidence type="ECO:0000256" key="3">
    <source>
        <dbReference type="ARBA" id="ARBA00022741"/>
    </source>
</evidence>
<dbReference type="Pfam" id="PF02875">
    <property type="entry name" value="Mur_ligase_C"/>
    <property type="match status" value="1"/>
</dbReference>
<organism evidence="6">
    <name type="scientific">marine sediment metagenome</name>
    <dbReference type="NCBI Taxonomy" id="412755"/>
    <lineage>
        <taxon>unclassified sequences</taxon>
        <taxon>metagenomes</taxon>
        <taxon>ecological metagenomes</taxon>
    </lineage>
</organism>
<dbReference type="AlphaFoldDB" id="X0XYX1"/>
<evidence type="ECO:0000256" key="4">
    <source>
        <dbReference type="ARBA" id="ARBA00022840"/>
    </source>
</evidence>
<dbReference type="EMBL" id="BARS01042488">
    <property type="protein sequence ID" value="GAG41778.1"/>
    <property type="molecule type" value="Genomic_DNA"/>
</dbReference>
<dbReference type="InterPro" id="IPR005762">
    <property type="entry name" value="MurD"/>
</dbReference>
<comment type="caution">
    <text evidence="6">The sequence shown here is derived from an EMBL/GenBank/DDBJ whole genome shotgun (WGS) entry which is preliminary data.</text>
</comment>
<feature type="domain" description="Mur ligase C-terminal" evidence="5">
    <location>
        <begin position="7"/>
        <end position="119"/>
    </location>
</feature>
<gene>
    <name evidence="6" type="ORF">S01H1_64459</name>
</gene>
<dbReference type="PANTHER" id="PTHR43692">
    <property type="entry name" value="UDP-N-ACETYLMURAMOYLALANINE--D-GLUTAMATE LIGASE"/>
    <property type="match status" value="1"/>
</dbReference>
<dbReference type="InterPro" id="IPR036615">
    <property type="entry name" value="Mur_ligase_C_dom_sf"/>
</dbReference>
<dbReference type="GO" id="GO:0005524">
    <property type="term" value="F:ATP binding"/>
    <property type="evidence" value="ECO:0007669"/>
    <property type="project" value="UniProtKB-KW"/>
</dbReference>
<dbReference type="SUPFAM" id="SSF53244">
    <property type="entry name" value="MurD-like peptide ligases, peptide-binding domain"/>
    <property type="match status" value="1"/>
</dbReference>
<sequence length="151" mass="17084">NFRGLEHRLEKVATIRGVDFYDDSKATNVDATSKSIQSFDRKIILILGGRDKGGDFKKLRKPVKENVKSIILLGEAREKIKTALKGIVPMETVSSIEEAVRLGYSRAKPREVMLLAPACTSFDMFQNFEERGKVFKREVLSLEKEPGKERP</sequence>
<dbReference type="GO" id="GO:0005737">
    <property type="term" value="C:cytoplasm"/>
    <property type="evidence" value="ECO:0007669"/>
    <property type="project" value="InterPro"/>
</dbReference>
<dbReference type="GO" id="GO:0008764">
    <property type="term" value="F:UDP-N-acetylmuramoylalanine-D-glutamate ligase activity"/>
    <property type="evidence" value="ECO:0007669"/>
    <property type="project" value="InterPro"/>
</dbReference>
<evidence type="ECO:0000313" key="6">
    <source>
        <dbReference type="EMBL" id="GAG41778.1"/>
    </source>
</evidence>
<protein>
    <recommendedName>
        <fullName evidence="5">Mur ligase C-terminal domain-containing protein</fullName>
    </recommendedName>
</protein>
<dbReference type="PANTHER" id="PTHR43692:SF1">
    <property type="entry name" value="UDP-N-ACETYLMURAMOYLALANINE--D-GLUTAMATE LIGASE"/>
    <property type="match status" value="1"/>
</dbReference>
<keyword evidence="4" id="KW-0067">ATP-binding</keyword>
<keyword evidence="3" id="KW-0547">Nucleotide-binding</keyword>
<evidence type="ECO:0000256" key="2">
    <source>
        <dbReference type="ARBA" id="ARBA00022598"/>
    </source>
</evidence>
<name>X0XYX1_9ZZZZ</name>
<dbReference type="GO" id="GO:0051301">
    <property type="term" value="P:cell division"/>
    <property type="evidence" value="ECO:0007669"/>
    <property type="project" value="InterPro"/>
</dbReference>
<dbReference type="Gene3D" id="3.90.190.20">
    <property type="entry name" value="Mur ligase, C-terminal domain"/>
    <property type="match status" value="1"/>
</dbReference>
<dbReference type="GO" id="GO:0008360">
    <property type="term" value="P:regulation of cell shape"/>
    <property type="evidence" value="ECO:0007669"/>
    <property type="project" value="InterPro"/>
</dbReference>
<accession>X0XYX1</accession>
<proteinExistence type="predicted"/>
<evidence type="ECO:0000259" key="5">
    <source>
        <dbReference type="Pfam" id="PF02875"/>
    </source>
</evidence>
<reference evidence="6" key="1">
    <citation type="journal article" date="2014" name="Front. Microbiol.">
        <title>High frequency of phylogenetically diverse reductive dehalogenase-homologous genes in deep subseafloor sedimentary metagenomes.</title>
        <authorList>
            <person name="Kawai M."/>
            <person name="Futagami T."/>
            <person name="Toyoda A."/>
            <person name="Takaki Y."/>
            <person name="Nishi S."/>
            <person name="Hori S."/>
            <person name="Arai W."/>
            <person name="Tsubouchi T."/>
            <person name="Morono Y."/>
            <person name="Uchiyama I."/>
            <person name="Ito T."/>
            <person name="Fujiyama A."/>
            <person name="Inagaki F."/>
            <person name="Takami H."/>
        </authorList>
    </citation>
    <scope>NUCLEOTIDE SEQUENCE</scope>
    <source>
        <strain evidence="6">Expedition CK06-06</strain>
    </source>
</reference>
<dbReference type="InterPro" id="IPR004101">
    <property type="entry name" value="Mur_ligase_C"/>
</dbReference>
<evidence type="ECO:0000256" key="1">
    <source>
        <dbReference type="ARBA" id="ARBA00022490"/>
    </source>
</evidence>
<keyword evidence="2" id="KW-0436">Ligase</keyword>